<sequence length="261" mass="29307">MRFHSAAFNIIVILLFSAAVSLLVSQAIEVDSIYDLFFESGSLLLIVYIYFISRKIIGSNLMFESGFMLLIFNKCYDLVTEIRVIDRIVDQHELLDSLLEDGLLQLSVILIAAGATEIFRKARIDATSDELTGLKNRKLLTSIPLRQYDLVYMDLDSLKLINDTSGHAEGDRALIHFSQTLKENLGSDEQAFRLGGDEFIVVVARGRGQAFVGQIEQTLRCGHLAFSYGIAAGEKHNLHQAIKRADEAMYQMKHARRMTSV</sequence>
<dbReference type="InterPro" id="IPR050469">
    <property type="entry name" value="Diguanylate_Cyclase"/>
</dbReference>
<evidence type="ECO:0000256" key="2">
    <source>
        <dbReference type="SAM" id="Phobius"/>
    </source>
</evidence>
<dbReference type="EC" id="2.7.7.65" evidence="1"/>
<protein>
    <recommendedName>
        <fullName evidence="1">diguanylate cyclase</fullName>
        <ecNumber evidence="1">2.7.7.65</ecNumber>
    </recommendedName>
</protein>
<dbReference type="Gene3D" id="3.30.70.270">
    <property type="match status" value="1"/>
</dbReference>
<keyword evidence="2" id="KW-1133">Transmembrane helix</keyword>
<dbReference type="PANTHER" id="PTHR45138">
    <property type="entry name" value="REGULATORY COMPONENTS OF SENSORY TRANSDUCTION SYSTEM"/>
    <property type="match status" value="1"/>
</dbReference>
<comment type="caution">
    <text evidence="4">The sequence shown here is derived from an EMBL/GenBank/DDBJ whole genome shotgun (WGS) entry which is preliminary data.</text>
</comment>
<dbReference type="PANTHER" id="PTHR45138:SF6">
    <property type="entry name" value="DIGUANYLATE CYCLASE DGCN"/>
    <property type="match status" value="1"/>
</dbReference>
<evidence type="ECO:0000259" key="3">
    <source>
        <dbReference type="PROSITE" id="PS50887"/>
    </source>
</evidence>
<dbReference type="EMBL" id="BATJ01000001">
    <property type="protein sequence ID" value="GAD65290.1"/>
    <property type="molecule type" value="Genomic_DNA"/>
</dbReference>
<dbReference type="SUPFAM" id="SSF55073">
    <property type="entry name" value="Nucleotide cyclase"/>
    <property type="match status" value="1"/>
</dbReference>
<dbReference type="SMART" id="SM00267">
    <property type="entry name" value="GGDEF"/>
    <property type="match status" value="1"/>
</dbReference>
<dbReference type="InterPro" id="IPR029787">
    <property type="entry name" value="Nucleotide_cyclase"/>
</dbReference>
<reference evidence="4 5" key="1">
    <citation type="submission" date="2013-09" db="EMBL/GenBank/DDBJ databases">
        <title>Whole genome shotgun sequence of Vibrio proteolyticus NBRC 13287.</title>
        <authorList>
            <person name="Isaki S."/>
            <person name="Hosoyama A."/>
            <person name="Numata M."/>
            <person name="Hashimoto M."/>
            <person name="Hosoyama Y."/>
            <person name="Tsuchikane K."/>
            <person name="Noguchi M."/>
            <person name="Hirakata S."/>
            <person name="Ichikawa N."/>
            <person name="Ohji S."/>
            <person name="Yamazoe A."/>
            <person name="Fujita N."/>
        </authorList>
    </citation>
    <scope>NUCLEOTIDE SEQUENCE [LARGE SCALE GENOMIC DNA]</scope>
    <source>
        <strain evidence="4 5">NBRC 13287</strain>
    </source>
</reference>
<proteinExistence type="predicted"/>
<accession>U2ZV28</accession>
<name>U2ZV28_VIBPR</name>
<dbReference type="STRING" id="1219065.VPR01S_01_00620"/>
<dbReference type="eggNOG" id="COG2199">
    <property type="taxonomic scope" value="Bacteria"/>
</dbReference>
<evidence type="ECO:0000256" key="1">
    <source>
        <dbReference type="ARBA" id="ARBA00012528"/>
    </source>
</evidence>
<dbReference type="Pfam" id="PF00990">
    <property type="entry name" value="GGDEF"/>
    <property type="match status" value="1"/>
</dbReference>
<dbReference type="GO" id="GO:1902201">
    <property type="term" value="P:negative regulation of bacterial-type flagellum-dependent cell motility"/>
    <property type="evidence" value="ECO:0007669"/>
    <property type="project" value="TreeGrafter"/>
</dbReference>
<dbReference type="InterPro" id="IPR000160">
    <property type="entry name" value="GGDEF_dom"/>
</dbReference>
<dbReference type="GO" id="GO:0052621">
    <property type="term" value="F:diguanylate cyclase activity"/>
    <property type="evidence" value="ECO:0007669"/>
    <property type="project" value="UniProtKB-EC"/>
</dbReference>
<dbReference type="PROSITE" id="PS50887">
    <property type="entry name" value="GGDEF"/>
    <property type="match status" value="1"/>
</dbReference>
<feature type="domain" description="GGDEF" evidence="3">
    <location>
        <begin position="146"/>
        <end position="261"/>
    </location>
</feature>
<feature type="transmembrane region" description="Helical" evidence="2">
    <location>
        <begin position="37"/>
        <end position="53"/>
    </location>
</feature>
<keyword evidence="2" id="KW-0472">Membrane</keyword>
<dbReference type="NCBIfam" id="TIGR00254">
    <property type="entry name" value="GGDEF"/>
    <property type="match status" value="1"/>
</dbReference>
<gene>
    <name evidence="4" type="ORF">VPR01S_01_00620</name>
</gene>
<keyword evidence="5" id="KW-1185">Reference proteome</keyword>
<evidence type="ECO:0000313" key="4">
    <source>
        <dbReference type="EMBL" id="GAD65290.1"/>
    </source>
</evidence>
<dbReference type="RefSeq" id="WP_021703282.1">
    <property type="nucleotide sequence ID" value="NZ_BATJ01000001.1"/>
</dbReference>
<dbReference type="CDD" id="cd01949">
    <property type="entry name" value="GGDEF"/>
    <property type="match status" value="1"/>
</dbReference>
<keyword evidence="2" id="KW-0812">Transmembrane</keyword>
<dbReference type="InterPro" id="IPR043128">
    <property type="entry name" value="Rev_trsase/Diguanyl_cyclase"/>
</dbReference>
<dbReference type="GO" id="GO:0043709">
    <property type="term" value="P:cell adhesion involved in single-species biofilm formation"/>
    <property type="evidence" value="ECO:0007669"/>
    <property type="project" value="TreeGrafter"/>
</dbReference>
<evidence type="ECO:0000313" key="5">
    <source>
        <dbReference type="Proteomes" id="UP000016570"/>
    </source>
</evidence>
<dbReference type="Proteomes" id="UP000016570">
    <property type="component" value="Unassembled WGS sequence"/>
</dbReference>
<organism evidence="4 5">
    <name type="scientific">Vibrio proteolyticus NBRC 13287</name>
    <dbReference type="NCBI Taxonomy" id="1219065"/>
    <lineage>
        <taxon>Bacteria</taxon>
        <taxon>Pseudomonadati</taxon>
        <taxon>Pseudomonadota</taxon>
        <taxon>Gammaproteobacteria</taxon>
        <taxon>Vibrionales</taxon>
        <taxon>Vibrionaceae</taxon>
        <taxon>Vibrio</taxon>
    </lineage>
</organism>
<dbReference type="GO" id="GO:0005886">
    <property type="term" value="C:plasma membrane"/>
    <property type="evidence" value="ECO:0007669"/>
    <property type="project" value="TreeGrafter"/>
</dbReference>
<dbReference type="AlphaFoldDB" id="U2ZV28"/>